<dbReference type="RefSeq" id="WP_073167380.1">
    <property type="nucleotide sequence ID" value="NZ_FQUW01000049.1"/>
</dbReference>
<reference evidence="2" key="1">
    <citation type="submission" date="2016-11" db="EMBL/GenBank/DDBJ databases">
        <authorList>
            <person name="Varghese N."/>
            <person name="Submissions S."/>
        </authorList>
    </citation>
    <scope>NUCLEOTIDE SEQUENCE [LARGE SCALE GENOMIC DNA]</scope>
    <source>
        <strain evidence="2">DSM 11792</strain>
    </source>
</reference>
<gene>
    <name evidence="1" type="ORF">SAMN02745218_02815</name>
</gene>
<accession>A0A1M5DGA3</accession>
<dbReference type="OrthoDB" id="9921501at2"/>
<dbReference type="Proteomes" id="UP000184196">
    <property type="component" value="Unassembled WGS sequence"/>
</dbReference>
<proteinExistence type="predicted"/>
<dbReference type="EMBL" id="FQUW01000049">
    <property type="protein sequence ID" value="SHF65997.1"/>
    <property type="molecule type" value="Genomic_DNA"/>
</dbReference>
<protein>
    <submittedName>
        <fullName evidence="1">Uncharacterized protein</fullName>
    </submittedName>
</protein>
<evidence type="ECO:0000313" key="1">
    <source>
        <dbReference type="EMBL" id="SHF65997.1"/>
    </source>
</evidence>
<evidence type="ECO:0000313" key="2">
    <source>
        <dbReference type="Proteomes" id="UP000184196"/>
    </source>
</evidence>
<keyword evidence="2" id="KW-1185">Reference proteome</keyword>
<sequence length="183" mass="20854">MSDALTDIRRDEELASLVREIRKKERDFMAGPAAEKARELFGLWKEYYHMPRGYWGAPNRTKALERLAFYHDWTPEKGLGPLPAYHRPNDVLLVQFGAGFIANISNFEELLAGEIRRVFGGRTDHTKYLVRVTVEPLEEVTCKNCPLFDVYCGGLYCGSKVPEELRERIEAAEGARKLVGNCS</sequence>
<organism evidence="1 2">
    <name type="scientific">Desulfofundulus australicus DSM 11792</name>
    <dbReference type="NCBI Taxonomy" id="1121425"/>
    <lineage>
        <taxon>Bacteria</taxon>
        <taxon>Bacillati</taxon>
        <taxon>Bacillota</taxon>
        <taxon>Clostridia</taxon>
        <taxon>Eubacteriales</taxon>
        <taxon>Peptococcaceae</taxon>
        <taxon>Desulfofundulus</taxon>
    </lineage>
</organism>
<name>A0A1M5DGA3_9FIRM</name>
<dbReference type="AlphaFoldDB" id="A0A1M5DGA3"/>